<evidence type="ECO:0000313" key="2">
    <source>
        <dbReference type="EMBL" id="MCD7466413.1"/>
    </source>
</evidence>
<evidence type="ECO:0000256" key="1">
    <source>
        <dbReference type="SAM" id="MobiDB-lite"/>
    </source>
</evidence>
<gene>
    <name evidence="2" type="ORF">HAX54_003068</name>
</gene>
<feature type="compositionally biased region" description="Acidic residues" evidence="1">
    <location>
        <begin position="23"/>
        <end position="39"/>
    </location>
</feature>
<dbReference type="EMBL" id="JACEIK010001139">
    <property type="protein sequence ID" value="MCD7466413.1"/>
    <property type="molecule type" value="Genomic_DNA"/>
</dbReference>
<reference evidence="2 3" key="1">
    <citation type="journal article" date="2021" name="BMC Genomics">
        <title>Datura genome reveals duplications of psychoactive alkaloid biosynthetic genes and high mutation rate following tissue culture.</title>
        <authorList>
            <person name="Rajewski A."/>
            <person name="Carter-House D."/>
            <person name="Stajich J."/>
            <person name="Litt A."/>
        </authorList>
    </citation>
    <scope>NUCLEOTIDE SEQUENCE [LARGE SCALE GENOMIC DNA]</scope>
    <source>
        <strain evidence="2">AR-01</strain>
    </source>
</reference>
<dbReference type="Proteomes" id="UP000823775">
    <property type="component" value="Unassembled WGS sequence"/>
</dbReference>
<sequence>MHSMSHCENIRPIVFARRFPEEGNYDEEESEDDDNEAEESGEKGNSAERSGNKESAAEESGKQEKDSDPPTILDARSKNLDHTGLL</sequence>
<evidence type="ECO:0000313" key="3">
    <source>
        <dbReference type="Proteomes" id="UP000823775"/>
    </source>
</evidence>
<feature type="compositionally biased region" description="Basic and acidic residues" evidence="1">
    <location>
        <begin position="40"/>
        <end position="68"/>
    </location>
</feature>
<accession>A0ABS8T638</accession>
<feature type="compositionally biased region" description="Basic and acidic residues" evidence="1">
    <location>
        <begin position="75"/>
        <end position="86"/>
    </location>
</feature>
<name>A0ABS8T638_DATST</name>
<proteinExistence type="predicted"/>
<organism evidence="2 3">
    <name type="scientific">Datura stramonium</name>
    <name type="common">Jimsonweed</name>
    <name type="synonym">Common thornapple</name>
    <dbReference type="NCBI Taxonomy" id="4076"/>
    <lineage>
        <taxon>Eukaryota</taxon>
        <taxon>Viridiplantae</taxon>
        <taxon>Streptophyta</taxon>
        <taxon>Embryophyta</taxon>
        <taxon>Tracheophyta</taxon>
        <taxon>Spermatophyta</taxon>
        <taxon>Magnoliopsida</taxon>
        <taxon>eudicotyledons</taxon>
        <taxon>Gunneridae</taxon>
        <taxon>Pentapetalae</taxon>
        <taxon>asterids</taxon>
        <taxon>lamiids</taxon>
        <taxon>Solanales</taxon>
        <taxon>Solanaceae</taxon>
        <taxon>Solanoideae</taxon>
        <taxon>Datureae</taxon>
        <taxon>Datura</taxon>
    </lineage>
</organism>
<keyword evidence="3" id="KW-1185">Reference proteome</keyword>
<comment type="caution">
    <text evidence="2">The sequence shown here is derived from an EMBL/GenBank/DDBJ whole genome shotgun (WGS) entry which is preliminary data.</text>
</comment>
<feature type="region of interest" description="Disordered" evidence="1">
    <location>
        <begin position="1"/>
        <end position="86"/>
    </location>
</feature>
<protein>
    <submittedName>
        <fullName evidence="2">Uncharacterized protein</fullName>
    </submittedName>
</protein>